<protein>
    <submittedName>
        <fullName evidence="2">Uncharacterized protein</fullName>
    </submittedName>
</protein>
<dbReference type="AlphaFoldDB" id="A0AAV4VLS8"/>
<gene>
    <name evidence="2" type="ORF">CDAR_489921</name>
</gene>
<reference evidence="2 3" key="1">
    <citation type="submission" date="2021-06" db="EMBL/GenBank/DDBJ databases">
        <title>Caerostris darwini draft genome.</title>
        <authorList>
            <person name="Kono N."/>
            <person name="Arakawa K."/>
        </authorList>
    </citation>
    <scope>NUCLEOTIDE SEQUENCE [LARGE SCALE GENOMIC DNA]</scope>
</reference>
<dbReference type="Proteomes" id="UP001054837">
    <property type="component" value="Unassembled WGS sequence"/>
</dbReference>
<evidence type="ECO:0000256" key="1">
    <source>
        <dbReference type="SAM" id="MobiDB-lite"/>
    </source>
</evidence>
<name>A0AAV4VLS8_9ARAC</name>
<proteinExistence type="predicted"/>
<evidence type="ECO:0000313" key="2">
    <source>
        <dbReference type="EMBL" id="GIY71187.1"/>
    </source>
</evidence>
<keyword evidence="3" id="KW-1185">Reference proteome</keyword>
<dbReference type="EMBL" id="BPLQ01013295">
    <property type="protein sequence ID" value="GIY71187.1"/>
    <property type="molecule type" value="Genomic_DNA"/>
</dbReference>
<organism evidence="2 3">
    <name type="scientific">Caerostris darwini</name>
    <dbReference type="NCBI Taxonomy" id="1538125"/>
    <lineage>
        <taxon>Eukaryota</taxon>
        <taxon>Metazoa</taxon>
        <taxon>Ecdysozoa</taxon>
        <taxon>Arthropoda</taxon>
        <taxon>Chelicerata</taxon>
        <taxon>Arachnida</taxon>
        <taxon>Araneae</taxon>
        <taxon>Araneomorphae</taxon>
        <taxon>Entelegynae</taxon>
        <taxon>Araneoidea</taxon>
        <taxon>Araneidae</taxon>
        <taxon>Caerostris</taxon>
    </lineage>
</organism>
<feature type="region of interest" description="Disordered" evidence="1">
    <location>
        <begin position="1"/>
        <end position="30"/>
    </location>
</feature>
<evidence type="ECO:0000313" key="3">
    <source>
        <dbReference type="Proteomes" id="UP001054837"/>
    </source>
</evidence>
<sequence length="79" mass="8734">MPPDSVPCSADDPCLRNIPPSKRQLRGGQHVVDADAVDHGRVDRDLAGVRGFYIRGLAHRQVLAMFQMGDLHRSKRVSS</sequence>
<comment type="caution">
    <text evidence="2">The sequence shown here is derived from an EMBL/GenBank/DDBJ whole genome shotgun (WGS) entry which is preliminary data.</text>
</comment>
<accession>A0AAV4VLS8</accession>